<gene>
    <name evidence="1" type="ORF">VPK24_01995</name>
</gene>
<evidence type="ECO:0000313" key="2">
    <source>
        <dbReference type="Proteomes" id="UP001604335"/>
    </source>
</evidence>
<reference evidence="2" key="1">
    <citation type="journal article" date="2024" name="Algal Res.">
        <title>Biochemical, toxicological and genomic investigation of a high-biomass producing Limnothrix strain isolated from Italian shallow drinking water reservoir.</title>
        <authorList>
            <person name="Simonazzi M."/>
            <person name="Shishido T.K."/>
            <person name="Delbaje E."/>
            <person name="Wahlsten M."/>
            <person name="Fewer D.P."/>
            <person name="Sivonen K."/>
            <person name="Pezzolesi L."/>
            <person name="Pistocchi R."/>
        </authorList>
    </citation>
    <scope>NUCLEOTIDE SEQUENCE [LARGE SCALE GENOMIC DNA]</scope>
    <source>
        <strain evidence="2">LRLZ20PSL1</strain>
    </source>
</reference>
<sequence length="373" mass="42060">MTPDQILGQIYQSALIAGNRSLIQDSRLIEHINRVCQCTSNRSGVRFLMACLLGKLDRPEVDPRKPYTKIGDSDSFSGRRYDEDYLTLFINQHQLPVNSTTAFLTPTFRNHDQPLTTDRELVGRPVELYRSVLILLEDVAESRISAEDLLTEIVRVLLEIRDEQLHRINSLLSSLERSRGSLPLSTEAIIKLITQHLACKNSSRLPVLIVAAAYQAAKHHLGEKILSLQAHNAADLQTGSLGDIEITLQDDSAVITAYEMKMRAVTKTDIDSAISKILKEGQTVQNYIFITTEPIDQQTMDYAATWYEKTDGVEVSILDCLSFLRHFLSLFHRIRQNYLNAYQDLVLNEPNSSVSQALKEAFLALRQAAESDD</sequence>
<name>A0ABW7C8Y9_9CYAN</name>
<dbReference type="GO" id="GO:0004519">
    <property type="term" value="F:endonuclease activity"/>
    <property type="evidence" value="ECO:0007669"/>
    <property type="project" value="UniProtKB-KW"/>
</dbReference>
<keyword evidence="2" id="KW-1185">Reference proteome</keyword>
<dbReference type="EC" id="3.1.21.-" evidence="1"/>
<keyword evidence="1" id="KW-0378">Hydrolase</keyword>
<dbReference type="RefSeq" id="WP_393010259.1">
    <property type="nucleotide sequence ID" value="NZ_JAZAQF010000012.1"/>
</dbReference>
<keyword evidence="1" id="KW-0255">Endonuclease</keyword>
<protein>
    <submittedName>
        <fullName evidence="1">Restriction endonuclease, SacI family</fullName>
        <ecNumber evidence="1">3.1.21.-</ecNumber>
    </submittedName>
</protein>
<dbReference type="Proteomes" id="UP001604335">
    <property type="component" value="Unassembled WGS sequence"/>
</dbReference>
<keyword evidence="1" id="KW-0540">Nuclease</keyword>
<accession>A0ABW7C8Y9</accession>
<dbReference type="GO" id="GO:0016787">
    <property type="term" value="F:hydrolase activity"/>
    <property type="evidence" value="ECO:0007669"/>
    <property type="project" value="UniProtKB-KW"/>
</dbReference>
<comment type="caution">
    <text evidence="1">The sequence shown here is derived from an EMBL/GenBank/DDBJ whole genome shotgun (WGS) entry which is preliminary data.</text>
</comment>
<organism evidence="1 2">
    <name type="scientific">Limnothrix redekei LRLZ20PSL1</name>
    <dbReference type="NCBI Taxonomy" id="3112953"/>
    <lineage>
        <taxon>Bacteria</taxon>
        <taxon>Bacillati</taxon>
        <taxon>Cyanobacteriota</taxon>
        <taxon>Cyanophyceae</taxon>
        <taxon>Pseudanabaenales</taxon>
        <taxon>Pseudanabaenaceae</taxon>
        <taxon>Limnothrix</taxon>
    </lineage>
</organism>
<dbReference type="EMBL" id="JAZAQF010000012">
    <property type="protein sequence ID" value="MFG3816393.1"/>
    <property type="molecule type" value="Genomic_DNA"/>
</dbReference>
<evidence type="ECO:0000313" key="1">
    <source>
        <dbReference type="EMBL" id="MFG3816393.1"/>
    </source>
</evidence>
<proteinExistence type="predicted"/>